<organism evidence="19 20">
    <name type="scientific">Parelaphostrongylus tenuis</name>
    <name type="common">Meningeal worm</name>
    <dbReference type="NCBI Taxonomy" id="148309"/>
    <lineage>
        <taxon>Eukaryota</taxon>
        <taxon>Metazoa</taxon>
        <taxon>Ecdysozoa</taxon>
        <taxon>Nematoda</taxon>
        <taxon>Chromadorea</taxon>
        <taxon>Rhabditida</taxon>
        <taxon>Rhabditina</taxon>
        <taxon>Rhabditomorpha</taxon>
        <taxon>Strongyloidea</taxon>
        <taxon>Metastrongylidae</taxon>
        <taxon>Parelaphostrongylus</taxon>
    </lineage>
</organism>
<dbReference type="AlphaFoldDB" id="A0AAD5MMW2"/>
<name>A0AAD5MMW2_PARTN</name>
<dbReference type="GO" id="GO:0045335">
    <property type="term" value="C:phagocytic vesicle"/>
    <property type="evidence" value="ECO:0007669"/>
    <property type="project" value="UniProtKB-SubCell"/>
</dbReference>
<keyword evidence="18" id="KW-0732">Signal</keyword>
<keyword evidence="10" id="KW-0325">Glycoprotein</keyword>
<keyword evidence="11" id="KW-0458">Lysosome</keyword>
<sequence>MSLGFVGLKSGLMMISLVLSCLLSCALCLDNKHDLTVDRNDVVIEVNETTKIVYQSRVPLTSDIHLYFNHSEYYDIASNVKLEKSTGQGALEITGRRPVSESYIDVVNCTSGDNTSSECSISFNDVFVRVTVIKSHVINFLTTAVGWIYFSAWSLSFYPQIYLNFKRKSVTGLNFDFLLLNIIGFSFYSMYNLFMYCDPYVQAEYQTEHPRSPIPVLMNDVIFALHALTACVVTAAQCFFYERENQTVSKTCIALSSVLILFAACSALASLFKFISVLQLVMCFSYVKMVVTLSKYFPQMFFNFRRKSTVGWSIGNILLDFTGGFMDILQMILQCVNVSNWVAFYGNPVKFGLGLVSICFDIIFIIQHYVLYRGVKVVHAEYGGVQNPQAPQSSSPTHDMSVPSNQPILEDIPI</sequence>
<evidence type="ECO:0000256" key="13">
    <source>
        <dbReference type="ARBA" id="ARBA00048473"/>
    </source>
</evidence>
<evidence type="ECO:0000313" key="19">
    <source>
        <dbReference type="EMBL" id="KAJ1347024.1"/>
    </source>
</evidence>
<evidence type="ECO:0000256" key="1">
    <source>
        <dbReference type="ARBA" id="ARBA00004155"/>
    </source>
</evidence>
<keyword evidence="8 17" id="KW-1133">Transmembrane helix</keyword>
<keyword evidence="20" id="KW-1185">Reference proteome</keyword>
<evidence type="ECO:0000256" key="11">
    <source>
        <dbReference type="ARBA" id="ARBA00023228"/>
    </source>
</evidence>
<feature type="transmembrane region" description="Helical" evidence="17">
    <location>
        <begin position="353"/>
        <end position="372"/>
    </location>
</feature>
<protein>
    <recommendedName>
        <fullName evidence="15">Cystinosin homolog</fullName>
    </recommendedName>
</protein>
<evidence type="ECO:0000256" key="9">
    <source>
        <dbReference type="ARBA" id="ARBA00023136"/>
    </source>
</evidence>
<evidence type="ECO:0000256" key="16">
    <source>
        <dbReference type="SAM" id="MobiDB-lite"/>
    </source>
</evidence>
<dbReference type="GO" id="GO:0005765">
    <property type="term" value="C:lysosomal membrane"/>
    <property type="evidence" value="ECO:0007669"/>
    <property type="project" value="UniProtKB-SubCell"/>
</dbReference>
<reference evidence="19" key="1">
    <citation type="submission" date="2021-06" db="EMBL/GenBank/DDBJ databases">
        <title>Parelaphostrongylus tenuis whole genome reference sequence.</title>
        <authorList>
            <person name="Garwood T.J."/>
            <person name="Larsen P.A."/>
            <person name="Fountain-Jones N.M."/>
            <person name="Garbe J.R."/>
            <person name="Macchietto M.G."/>
            <person name="Kania S.A."/>
            <person name="Gerhold R.W."/>
            <person name="Richards J.E."/>
            <person name="Wolf T.M."/>
        </authorList>
    </citation>
    <scope>NUCLEOTIDE SEQUENCE</scope>
    <source>
        <strain evidence="19">MNPRO001-30</strain>
        <tissue evidence="19">Meninges</tissue>
    </source>
</reference>
<comment type="similarity">
    <text evidence="3">Belongs to the cystinosin family.</text>
</comment>
<accession>A0AAD5MMW2</accession>
<feature type="transmembrane region" description="Helical" evidence="17">
    <location>
        <begin position="253"/>
        <end position="272"/>
    </location>
</feature>
<evidence type="ECO:0000256" key="8">
    <source>
        <dbReference type="ARBA" id="ARBA00022989"/>
    </source>
</evidence>
<keyword evidence="9 17" id="KW-0472">Membrane</keyword>
<dbReference type="Gene3D" id="1.20.1280.290">
    <property type="match status" value="1"/>
</dbReference>
<evidence type="ECO:0000256" key="6">
    <source>
        <dbReference type="ARBA" id="ARBA00022737"/>
    </source>
</evidence>
<feature type="chain" id="PRO_5042190748" description="Cystinosin homolog" evidence="18">
    <location>
        <begin position="29"/>
        <end position="414"/>
    </location>
</feature>
<evidence type="ECO:0000256" key="5">
    <source>
        <dbReference type="ARBA" id="ARBA00022692"/>
    </source>
</evidence>
<proteinExistence type="inferred from homology"/>
<dbReference type="PANTHER" id="PTHR13131:SF5">
    <property type="entry name" value="CYSTINOSIN"/>
    <property type="match status" value="1"/>
</dbReference>
<comment type="function">
    <text evidence="14">Cystine/H(+) symporter that mediates export of cystine, the oxidized dimer of cysteine, from lysosomes. May play a role in the degradation of engulfed apoptotic cells.</text>
</comment>
<feature type="compositionally biased region" description="Polar residues" evidence="16">
    <location>
        <begin position="388"/>
        <end position="407"/>
    </location>
</feature>
<evidence type="ECO:0000313" key="20">
    <source>
        <dbReference type="Proteomes" id="UP001196413"/>
    </source>
</evidence>
<evidence type="ECO:0000256" key="14">
    <source>
        <dbReference type="ARBA" id="ARBA00055495"/>
    </source>
</evidence>
<feature type="signal peptide" evidence="18">
    <location>
        <begin position="1"/>
        <end position="28"/>
    </location>
</feature>
<dbReference type="GO" id="GO:0015184">
    <property type="term" value="F:L-cystine transmembrane transporter activity"/>
    <property type="evidence" value="ECO:0007669"/>
    <property type="project" value="TreeGrafter"/>
</dbReference>
<dbReference type="GO" id="GO:0015293">
    <property type="term" value="F:symporter activity"/>
    <property type="evidence" value="ECO:0007669"/>
    <property type="project" value="UniProtKB-KW"/>
</dbReference>
<comment type="caution">
    <text evidence="19">The sequence shown here is derived from an EMBL/GenBank/DDBJ whole genome shotgun (WGS) entry which is preliminary data.</text>
</comment>
<evidence type="ECO:0000256" key="7">
    <source>
        <dbReference type="ARBA" id="ARBA00022847"/>
    </source>
</evidence>
<dbReference type="InterPro" id="IPR006603">
    <property type="entry name" value="PQ-loop_rpt"/>
</dbReference>
<feature type="transmembrane region" description="Helical" evidence="17">
    <location>
        <begin position="170"/>
        <end position="191"/>
    </location>
</feature>
<dbReference type="SMART" id="SM00679">
    <property type="entry name" value="CTNS"/>
    <property type="match status" value="2"/>
</dbReference>
<keyword evidence="5 17" id="KW-0812">Transmembrane</keyword>
<evidence type="ECO:0000256" key="12">
    <source>
        <dbReference type="ARBA" id="ARBA00023329"/>
    </source>
</evidence>
<evidence type="ECO:0000256" key="18">
    <source>
        <dbReference type="SAM" id="SignalP"/>
    </source>
</evidence>
<keyword evidence="7" id="KW-0769">Symport</keyword>
<gene>
    <name evidence="19" type="ORF">KIN20_001962</name>
</gene>
<dbReference type="PANTHER" id="PTHR13131">
    <property type="entry name" value="CYSTINOSIN"/>
    <property type="match status" value="1"/>
</dbReference>
<dbReference type="FunFam" id="1.20.1280.290:FF:000016">
    <property type="entry name" value="Cystinosin homolog"/>
    <property type="match status" value="1"/>
</dbReference>
<feature type="transmembrane region" description="Helical" evidence="17">
    <location>
        <begin position="309"/>
        <end position="333"/>
    </location>
</feature>
<evidence type="ECO:0000256" key="17">
    <source>
        <dbReference type="SAM" id="Phobius"/>
    </source>
</evidence>
<evidence type="ECO:0000256" key="15">
    <source>
        <dbReference type="ARBA" id="ARBA00074957"/>
    </source>
</evidence>
<evidence type="ECO:0000256" key="3">
    <source>
        <dbReference type="ARBA" id="ARBA00006855"/>
    </source>
</evidence>
<keyword evidence="12" id="KW-0968">Cytoplasmic vesicle</keyword>
<dbReference type="Pfam" id="PF04193">
    <property type="entry name" value="PQ-loop"/>
    <property type="match status" value="2"/>
</dbReference>
<feature type="transmembrane region" description="Helical" evidence="17">
    <location>
        <begin position="278"/>
        <end position="297"/>
    </location>
</feature>
<dbReference type="Proteomes" id="UP001196413">
    <property type="component" value="Unassembled WGS sequence"/>
</dbReference>
<comment type="subcellular location">
    <subcellularLocation>
        <location evidence="2">Cytoplasmic vesicle</location>
        <location evidence="2">Phagosome</location>
    </subcellularLocation>
    <subcellularLocation>
        <location evidence="1">Lysosome membrane</location>
        <topology evidence="1">Multi-pass membrane protein</topology>
    </subcellularLocation>
</comment>
<keyword evidence="6" id="KW-0677">Repeat</keyword>
<evidence type="ECO:0000256" key="10">
    <source>
        <dbReference type="ARBA" id="ARBA00023180"/>
    </source>
</evidence>
<comment type="catalytic activity">
    <reaction evidence="13">
        <text>L-cystine(out) + H(+)(out) = L-cystine(in) + H(+)(in)</text>
        <dbReference type="Rhea" id="RHEA:66172"/>
        <dbReference type="ChEBI" id="CHEBI:15378"/>
        <dbReference type="ChEBI" id="CHEBI:35491"/>
    </reaction>
    <physiologicalReaction direction="left-to-right" evidence="13">
        <dbReference type="Rhea" id="RHEA:66173"/>
    </physiologicalReaction>
</comment>
<feature type="region of interest" description="Disordered" evidence="16">
    <location>
        <begin position="388"/>
        <end position="414"/>
    </location>
</feature>
<evidence type="ECO:0000256" key="4">
    <source>
        <dbReference type="ARBA" id="ARBA00022448"/>
    </source>
</evidence>
<feature type="transmembrane region" description="Helical" evidence="17">
    <location>
        <begin position="137"/>
        <end position="158"/>
    </location>
</feature>
<evidence type="ECO:0000256" key="2">
    <source>
        <dbReference type="ARBA" id="ARBA00004262"/>
    </source>
</evidence>
<dbReference type="FunFam" id="1.20.1280.290:FF:000023">
    <property type="entry name" value="Cystinosin homolog"/>
    <property type="match status" value="1"/>
</dbReference>
<keyword evidence="4" id="KW-0813">Transport</keyword>
<dbReference type="EMBL" id="JAHQIW010000257">
    <property type="protein sequence ID" value="KAJ1347024.1"/>
    <property type="molecule type" value="Genomic_DNA"/>
</dbReference>
<dbReference type="NCBIfam" id="TIGR00951">
    <property type="entry name" value="2A43"/>
    <property type="match status" value="1"/>
</dbReference>
<dbReference type="InterPro" id="IPR005282">
    <property type="entry name" value="LC_transporter"/>
</dbReference>